<dbReference type="Gene3D" id="3.40.20.10">
    <property type="entry name" value="Severin"/>
    <property type="match status" value="6"/>
</dbReference>
<sequence length="1491" mass="164545">MQLQSLRESSSQEMQALESQLATERQRIREESAKRLEEHVKMQAAKKATQDAIKQSWHMKVLEGTEKLKMIERESLARMRKREEDQELELESTRRGKTVARRLGVRNKLNKENTQPLSVLVRPGQASVYHEDPESAEDHLVDHPQLADGPSRCEGPLYIFTDQPKAAPPPSSPFLTTPTQSHTRNQSWGGRAMGGLVGAWTASMEVASAALGGAKGNSAGTEAVRGGINERNGDRISSTHRAYGARDLPTPVEPGQQPIDQPKGSHRRGGPTGAEFYGADFSAPSENDELVELEQRRVVHGGTEAGEEQGRVRVEQGTVFIAAMSSIVTRGDEWDRFREKASGDGGGSRRSSRPGSRRESVAAGVDTEAADPQRQCNIPLPPPMPAVASQGRGQLHTVDYSEIFRLDVGSRTGVTVFRIEGLKPVPLPSDEVGTFCVADCYIVLHVQRRDVGSQEKIHSHDVDQADLSHTIFAWIGRKAEPDKRFCAALFSVGLRNWLSVSSSVNHETDHDESHEFLAIFKTPIQYADATEATESSLFMPPKRRYPLRVYMVVGQKEASVRLVEPKWWSLKTERVMIVDGGMELFLWTGKAGRLQHRAKGRIVAERIARLERGGRAPVTELEEGEETKEFWEVLGGRRTKEAEAEVASLSDSGIKSEEAEFEELASRPAVLYRAFNELSDDILSHTVSQGRLKRGMLDTEGSYVLDAGVELFLWLGKAASVACRGSATELLARIVPMQKRPKWTAVHRLAEDAESEIFKLRFSDWEGTSVDINWHDIKLGETVVVERSSPNAQKLRVDVRALYAPPPQSEASTIVVEDTLKHANDLLKSFNTFVYEKGRFITLPNEERGHFFVDDAYVFLCVYRLEEKKERDMREARELRRAERRKQRLKIVTALGAANASALQTGDGPGSASESGSPTSNVGADGLPAPSSSADPDSDTETSPVLPTPKVECVVYFWQGRRAAKLAYSTFKFKTQPELEQLMQDVHKCSVRVVHLEQGKEPIALLAHLDNMWMLHRGSRKGWADRRKAATSTGEGAEGYIANGSVGGGNGQGWSKSVMYHIRTDERYKTARAAEVLPRCSSLVTRDCFFVLSHVKDTSHFLWIGRGPSKDEIRRAHSIVQKIIHFHLGPDAFQQRSVINPQPPLSPSGLSSPFTTYTTLNNSPSQQNMTTLITLEPPYRTITEKTEPYQFFSLLIPPRTIPAFGTEHYYCRPPRFLRCSCSQGYFSVEEITHFTQSDLKSDMCVILDPGAPRKVFCWVGEEASDVVRKLSRKAVDVWLERLDDGRIAGASGAWVGVGIKGRWDSSTSAGEMVEGFAWDEAADATPEAGDGHRYESPDNDGGIGKAREAATKAVAVHARRMSIRGGSSAGLLGLGEGTGKGTPNILPLDRAGSSVGRPPLSRSTTTATMDDDEGDVLWIAQGHEPAGFRAFFLGWDELPAVGVRDPGNRFLREEKNRKSKAAVRKGAASTAAAPSKEEHSASPERAEGWQA</sequence>
<feature type="region of interest" description="Disordered" evidence="2">
    <location>
        <begin position="337"/>
        <end position="375"/>
    </location>
</feature>
<dbReference type="InterPro" id="IPR029006">
    <property type="entry name" value="ADF-H/Gelsolin-like_dom_sf"/>
</dbReference>
<evidence type="ECO:0000259" key="3">
    <source>
        <dbReference type="Pfam" id="PF00626"/>
    </source>
</evidence>
<evidence type="ECO:0000256" key="1">
    <source>
        <dbReference type="ARBA" id="ARBA00022737"/>
    </source>
</evidence>
<protein>
    <recommendedName>
        <fullName evidence="3">Gelsolin-like domain-containing protein</fullName>
    </recommendedName>
</protein>
<dbReference type="GO" id="GO:0051015">
    <property type="term" value="F:actin filament binding"/>
    <property type="evidence" value="ECO:0007669"/>
    <property type="project" value="InterPro"/>
</dbReference>
<dbReference type="GO" id="GO:0005634">
    <property type="term" value="C:nucleus"/>
    <property type="evidence" value="ECO:0007669"/>
    <property type="project" value="TreeGrafter"/>
</dbReference>
<feature type="region of interest" description="Disordered" evidence="2">
    <location>
        <begin position="1388"/>
        <end position="1408"/>
    </location>
</feature>
<dbReference type="PANTHER" id="PTHR11977">
    <property type="entry name" value="VILLIN"/>
    <property type="match status" value="1"/>
</dbReference>
<dbReference type="Pfam" id="PF00626">
    <property type="entry name" value="Gelsolin"/>
    <property type="match status" value="2"/>
</dbReference>
<dbReference type="SUPFAM" id="SSF55753">
    <property type="entry name" value="Actin depolymerizing proteins"/>
    <property type="match status" value="6"/>
</dbReference>
<feature type="compositionally biased region" description="Basic and acidic residues" evidence="2">
    <location>
        <begin position="1475"/>
        <end position="1491"/>
    </location>
</feature>
<gene>
    <name evidence="4" type="ORF">HK097_009729</name>
</gene>
<keyword evidence="5" id="KW-1185">Reference proteome</keyword>
<dbReference type="SMART" id="SM00262">
    <property type="entry name" value="GEL"/>
    <property type="match status" value="5"/>
</dbReference>
<organism evidence="4 5">
    <name type="scientific">Rhizophlyctis rosea</name>
    <dbReference type="NCBI Taxonomy" id="64517"/>
    <lineage>
        <taxon>Eukaryota</taxon>
        <taxon>Fungi</taxon>
        <taxon>Fungi incertae sedis</taxon>
        <taxon>Chytridiomycota</taxon>
        <taxon>Chytridiomycota incertae sedis</taxon>
        <taxon>Chytridiomycetes</taxon>
        <taxon>Rhizophlyctidales</taxon>
        <taxon>Rhizophlyctidaceae</taxon>
        <taxon>Rhizophlyctis</taxon>
    </lineage>
</organism>
<dbReference type="InterPro" id="IPR007123">
    <property type="entry name" value="Gelsolin-like_dom"/>
</dbReference>
<keyword evidence="1" id="KW-0677">Repeat</keyword>
<evidence type="ECO:0000313" key="5">
    <source>
        <dbReference type="Proteomes" id="UP001212841"/>
    </source>
</evidence>
<proteinExistence type="predicted"/>
<dbReference type="PANTHER" id="PTHR11977:SF51">
    <property type="entry name" value="PROTEIN FLIGHTLESS-1 HOMOLOG"/>
    <property type="match status" value="1"/>
</dbReference>
<dbReference type="InterPro" id="IPR007122">
    <property type="entry name" value="Villin/Gelsolin"/>
</dbReference>
<feature type="region of interest" description="Disordered" evidence="2">
    <location>
        <begin position="901"/>
        <end position="946"/>
    </location>
</feature>
<name>A0AAD5SIJ3_9FUNG</name>
<evidence type="ECO:0000256" key="2">
    <source>
        <dbReference type="SAM" id="MobiDB-lite"/>
    </source>
</evidence>
<feature type="domain" description="Gelsolin-like" evidence="3">
    <location>
        <begin position="563"/>
        <end position="631"/>
    </location>
</feature>
<feature type="region of interest" description="Disordered" evidence="2">
    <location>
        <begin position="164"/>
        <end position="190"/>
    </location>
</feature>
<evidence type="ECO:0000313" key="4">
    <source>
        <dbReference type="EMBL" id="KAJ3055681.1"/>
    </source>
</evidence>
<dbReference type="GO" id="GO:0051014">
    <property type="term" value="P:actin filament severing"/>
    <property type="evidence" value="ECO:0007669"/>
    <property type="project" value="TreeGrafter"/>
</dbReference>
<dbReference type="GO" id="GO:0015629">
    <property type="term" value="C:actin cytoskeleton"/>
    <property type="evidence" value="ECO:0007669"/>
    <property type="project" value="TreeGrafter"/>
</dbReference>
<comment type="caution">
    <text evidence="4">The sequence shown here is derived from an EMBL/GenBank/DDBJ whole genome shotgun (WGS) entry which is preliminary data.</text>
</comment>
<feature type="region of interest" description="Disordered" evidence="2">
    <location>
        <begin position="1452"/>
        <end position="1491"/>
    </location>
</feature>
<dbReference type="EMBL" id="JADGJD010000067">
    <property type="protein sequence ID" value="KAJ3055681.1"/>
    <property type="molecule type" value="Genomic_DNA"/>
</dbReference>
<feature type="region of interest" description="Disordered" evidence="2">
    <location>
        <begin position="1"/>
        <end position="30"/>
    </location>
</feature>
<dbReference type="GO" id="GO:0051016">
    <property type="term" value="P:barbed-end actin filament capping"/>
    <property type="evidence" value="ECO:0007669"/>
    <property type="project" value="TreeGrafter"/>
</dbReference>
<feature type="region of interest" description="Disordered" evidence="2">
    <location>
        <begin position="215"/>
        <end position="277"/>
    </location>
</feature>
<dbReference type="GO" id="GO:0005546">
    <property type="term" value="F:phosphatidylinositol-4,5-bisphosphate binding"/>
    <property type="evidence" value="ECO:0007669"/>
    <property type="project" value="TreeGrafter"/>
</dbReference>
<dbReference type="GO" id="GO:0005737">
    <property type="term" value="C:cytoplasm"/>
    <property type="evidence" value="ECO:0007669"/>
    <property type="project" value="TreeGrafter"/>
</dbReference>
<feature type="compositionally biased region" description="Polar residues" evidence="2">
    <location>
        <begin position="912"/>
        <end position="922"/>
    </location>
</feature>
<feature type="compositionally biased region" description="Low complexity" evidence="2">
    <location>
        <begin position="1"/>
        <end position="15"/>
    </location>
</feature>
<dbReference type="GO" id="GO:0008154">
    <property type="term" value="P:actin polymerization or depolymerization"/>
    <property type="evidence" value="ECO:0007669"/>
    <property type="project" value="TreeGrafter"/>
</dbReference>
<reference evidence="4" key="1">
    <citation type="submission" date="2020-05" db="EMBL/GenBank/DDBJ databases">
        <title>Phylogenomic resolution of chytrid fungi.</title>
        <authorList>
            <person name="Stajich J.E."/>
            <person name="Amses K."/>
            <person name="Simmons R."/>
            <person name="Seto K."/>
            <person name="Myers J."/>
            <person name="Bonds A."/>
            <person name="Quandt C.A."/>
            <person name="Barry K."/>
            <person name="Liu P."/>
            <person name="Grigoriev I."/>
            <person name="Longcore J.E."/>
            <person name="James T.Y."/>
        </authorList>
    </citation>
    <scope>NUCLEOTIDE SEQUENCE</scope>
    <source>
        <strain evidence="4">JEL0318</strain>
    </source>
</reference>
<dbReference type="Proteomes" id="UP001212841">
    <property type="component" value="Unassembled WGS sequence"/>
</dbReference>
<feature type="domain" description="Gelsolin-like" evidence="3">
    <location>
        <begin position="689"/>
        <end position="758"/>
    </location>
</feature>
<accession>A0AAD5SIJ3</accession>